<dbReference type="Pfam" id="PF18962">
    <property type="entry name" value="Por_Secre_tail"/>
    <property type="match status" value="1"/>
</dbReference>
<feature type="domain" description="Sortilin N-terminal" evidence="3">
    <location>
        <begin position="153"/>
        <end position="255"/>
    </location>
</feature>
<dbReference type="EMBL" id="FQYV01000020">
    <property type="protein sequence ID" value="SHJ58176.1"/>
    <property type="molecule type" value="Genomic_DNA"/>
</dbReference>
<dbReference type="AlphaFoldDB" id="A0A1M6KGQ6"/>
<dbReference type="OrthoDB" id="9757947at2"/>
<keyword evidence="2" id="KW-0677">Repeat</keyword>
<proteinExistence type="predicted"/>
<dbReference type="InterPro" id="IPR052025">
    <property type="entry name" value="Xyloglucanase_GH74"/>
</dbReference>
<dbReference type="PANTHER" id="PTHR43739">
    <property type="entry name" value="XYLOGLUCANASE (EUROFUNG)"/>
    <property type="match status" value="1"/>
</dbReference>
<dbReference type="Pfam" id="PF15902">
    <property type="entry name" value="Sortilin-Vps10"/>
    <property type="match status" value="1"/>
</dbReference>
<dbReference type="GO" id="GO:0010411">
    <property type="term" value="P:xyloglucan metabolic process"/>
    <property type="evidence" value="ECO:0007669"/>
    <property type="project" value="TreeGrafter"/>
</dbReference>
<evidence type="ECO:0000313" key="5">
    <source>
        <dbReference type="EMBL" id="SHJ58176.1"/>
    </source>
</evidence>
<feature type="domain" description="Secretion system C-terminal sorting" evidence="4">
    <location>
        <begin position="759"/>
        <end position="830"/>
    </location>
</feature>
<dbReference type="Gene3D" id="2.130.10.10">
    <property type="entry name" value="YVTN repeat-like/Quinoprotein amine dehydrogenase"/>
    <property type="match status" value="3"/>
</dbReference>
<protein>
    <submittedName>
        <fullName evidence="5">Por secretion system C-terminal sorting domain-containing protein</fullName>
    </submittedName>
</protein>
<evidence type="ECO:0000256" key="2">
    <source>
        <dbReference type="ARBA" id="ARBA00022737"/>
    </source>
</evidence>
<dbReference type="CDD" id="cd15482">
    <property type="entry name" value="Sialidase_non-viral"/>
    <property type="match status" value="1"/>
</dbReference>
<organism evidence="5 6">
    <name type="scientific">Aequorivita viscosa</name>
    <dbReference type="NCBI Taxonomy" id="797419"/>
    <lineage>
        <taxon>Bacteria</taxon>
        <taxon>Pseudomonadati</taxon>
        <taxon>Bacteroidota</taxon>
        <taxon>Flavobacteriia</taxon>
        <taxon>Flavobacteriales</taxon>
        <taxon>Flavobacteriaceae</taxon>
        <taxon>Aequorivita</taxon>
    </lineage>
</organism>
<dbReference type="InterPro" id="IPR031778">
    <property type="entry name" value="Sortilin_N"/>
</dbReference>
<dbReference type="InterPro" id="IPR015943">
    <property type="entry name" value="WD40/YVTN_repeat-like_dom_sf"/>
</dbReference>
<gene>
    <name evidence="5" type="ORF">SAMN04487908_12035</name>
</gene>
<name>A0A1M6KGQ6_9FLAO</name>
<keyword evidence="6" id="KW-1185">Reference proteome</keyword>
<reference evidence="6" key="1">
    <citation type="submission" date="2016-11" db="EMBL/GenBank/DDBJ databases">
        <authorList>
            <person name="Varghese N."/>
            <person name="Submissions S."/>
        </authorList>
    </citation>
    <scope>NUCLEOTIDE SEQUENCE [LARGE SCALE GENOMIC DNA]</scope>
    <source>
        <strain evidence="6">DSM 26349</strain>
    </source>
</reference>
<keyword evidence="1" id="KW-0732">Signal</keyword>
<dbReference type="RefSeq" id="WP_073219761.1">
    <property type="nucleotide sequence ID" value="NZ_FNNS01000020.1"/>
</dbReference>
<dbReference type="NCBIfam" id="TIGR04183">
    <property type="entry name" value="Por_Secre_tail"/>
    <property type="match status" value="1"/>
</dbReference>
<dbReference type="STRING" id="797419.SAMN05216556_12037"/>
<evidence type="ECO:0000256" key="1">
    <source>
        <dbReference type="ARBA" id="ARBA00022729"/>
    </source>
</evidence>
<accession>A0A1M6KGQ6</accession>
<evidence type="ECO:0000259" key="4">
    <source>
        <dbReference type="Pfam" id="PF18962"/>
    </source>
</evidence>
<evidence type="ECO:0000259" key="3">
    <source>
        <dbReference type="Pfam" id="PF15902"/>
    </source>
</evidence>
<evidence type="ECO:0000313" key="6">
    <source>
        <dbReference type="Proteomes" id="UP000184172"/>
    </source>
</evidence>
<dbReference type="InterPro" id="IPR026444">
    <property type="entry name" value="Secre_tail"/>
</dbReference>
<sequence>MNKIQVKLLFILGFWIASYNGQAQEYLKMIDAKTFTVEEIKASADAYFENRDKGRGTGYKPYKRWEYNAQRLINEDGYLPNIEERLGELERWNANLNETAQNRTVLPDSWEDLGPTSWNATSSWSPGVGRITGLAFEEGNSDHFIIGANTGGVWRTTDGAQTWAHLTDYFSHLSVYSVAIDPNNPSIYFFGSYGGNIFKSTDSGATWSLLGRAGNSTVNKILIHPTNSDIIFATSEFSGIYRSVDGGATWTKPVSDDRGYDVEFKPDNLSVVYASGSGFHKSTDGGATFTTIGGFSNGPKMIGVTPADNNLVYVLEAENSKFGALYTSENAGDNFMKLNHGNLNFFGYSTVGLDNNGQAPRDMAIAVNPTNANEVHIAGILTWRSMNRGVNFTITSDWIPANAASANIGYCHADTDDLMFNGTTLYAVTDGGIFKAENTETISADYFEDLTTGLSIRQFYKIGVAQSENLIVTGGSQDNGTSFFKESTGWRDWLGADGMETFVSKFNNNFFYGTTQFGGLYRSVNGGNSVSGLNPPGNGTGNWVTPLEEDPSQASTLYVGYKRVYKSTNNGSSWTPVSQNFGYNLDNLKIAPSNNQIMYASISYRLYKTEDGGDTNWEQISNPGGTINYIAIHPTNPNKIAVALTSSNRVKVSNDGGETWISYRKNLPNFSALCLVWDNNGKDGLYLGMDYGVYYIDNTFSEWQPYNNMLPNVIINELEINDVTRTLYAGTYGRGLWASPLVERTVGVNEVTFNDKVEIYPNPASSEVIISSPKNIEGTIKVFDITGKLLIYEKNAVLENSYTINISSLPNGVYFIRLNTPEGMATKKLIKN</sequence>
<dbReference type="Proteomes" id="UP000184172">
    <property type="component" value="Unassembled WGS sequence"/>
</dbReference>
<dbReference type="SUPFAM" id="SSF110296">
    <property type="entry name" value="Oligoxyloglucan reducing end-specific cellobiohydrolase"/>
    <property type="match status" value="2"/>
</dbReference>
<dbReference type="PANTHER" id="PTHR43739:SF5">
    <property type="entry name" value="EXO-ALPHA-SIALIDASE"/>
    <property type="match status" value="1"/>
</dbReference>